<dbReference type="EMBL" id="NBIV01000034">
    <property type="protein sequence ID" value="PXF46695.1"/>
    <property type="molecule type" value="Genomic_DNA"/>
</dbReference>
<organism evidence="3 4">
    <name type="scientific">Gracilariopsis chorda</name>
    <dbReference type="NCBI Taxonomy" id="448386"/>
    <lineage>
        <taxon>Eukaryota</taxon>
        <taxon>Rhodophyta</taxon>
        <taxon>Florideophyceae</taxon>
        <taxon>Rhodymeniophycidae</taxon>
        <taxon>Gracilariales</taxon>
        <taxon>Gracilariaceae</taxon>
        <taxon>Gracilariopsis</taxon>
    </lineage>
</organism>
<keyword evidence="4" id="KW-1185">Reference proteome</keyword>
<proteinExistence type="predicted"/>
<gene>
    <name evidence="3" type="ORF">BWQ96_03521</name>
</gene>
<accession>A0A2V3IXA0</accession>
<feature type="compositionally biased region" description="Basic residues" evidence="2">
    <location>
        <begin position="1"/>
        <end position="12"/>
    </location>
</feature>
<evidence type="ECO:0000256" key="2">
    <source>
        <dbReference type="SAM" id="MobiDB-lite"/>
    </source>
</evidence>
<feature type="coiled-coil region" evidence="1">
    <location>
        <begin position="28"/>
        <end position="55"/>
    </location>
</feature>
<feature type="region of interest" description="Disordered" evidence="2">
    <location>
        <begin position="1"/>
        <end position="23"/>
    </location>
</feature>
<name>A0A2V3IXA0_9FLOR</name>
<protein>
    <submittedName>
        <fullName evidence="3">Uncharacterized protein</fullName>
    </submittedName>
</protein>
<dbReference type="AlphaFoldDB" id="A0A2V3IXA0"/>
<evidence type="ECO:0000313" key="3">
    <source>
        <dbReference type="EMBL" id="PXF46695.1"/>
    </source>
</evidence>
<reference evidence="3 4" key="1">
    <citation type="journal article" date="2018" name="Mol. Biol. Evol.">
        <title>Analysis of the draft genome of the red seaweed Gracilariopsis chorda provides insights into genome size evolution in Rhodophyta.</title>
        <authorList>
            <person name="Lee J."/>
            <person name="Yang E.C."/>
            <person name="Graf L."/>
            <person name="Yang J.H."/>
            <person name="Qiu H."/>
            <person name="Zel Zion U."/>
            <person name="Chan C.X."/>
            <person name="Stephens T.G."/>
            <person name="Weber A.P.M."/>
            <person name="Boo G.H."/>
            <person name="Boo S.M."/>
            <person name="Kim K.M."/>
            <person name="Shin Y."/>
            <person name="Jung M."/>
            <person name="Lee S.J."/>
            <person name="Yim H.S."/>
            <person name="Lee J.H."/>
            <person name="Bhattacharya D."/>
            <person name="Yoon H.S."/>
        </authorList>
    </citation>
    <scope>NUCLEOTIDE SEQUENCE [LARGE SCALE GENOMIC DNA]</scope>
    <source>
        <strain evidence="3 4">SKKU-2015</strain>
        <tissue evidence="3">Whole body</tissue>
    </source>
</reference>
<sequence>MAKLRHENRKKANSSGGGETNGVHEKLAQDIVIKIENFNAEKEAANMELQGKKDAFLAGESNVREMAL</sequence>
<evidence type="ECO:0000256" key="1">
    <source>
        <dbReference type="SAM" id="Coils"/>
    </source>
</evidence>
<dbReference type="Proteomes" id="UP000247409">
    <property type="component" value="Unassembled WGS sequence"/>
</dbReference>
<comment type="caution">
    <text evidence="3">The sequence shown here is derived from an EMBL/GenBank/DDBJ whole genome shotgun (WGS) entry which is preliminary data.</text>
</comment>
<evidence type="ECO:0000313" key="4">
    <source>
        <dbReference type="Proteomes" id="UP000247409"/>
    </source>
</evidence>
<keyword evidence="1" id="KW-0175">Coiled coil</keyword>